<comment type="caution">
    <text evidence="3">The sequence shown here is derived from an EMBL/GenBank/DDBJ whole genome shotgun (WGS) entry which is preliminary data.</text>
</comment>
<dbReference type="OrthoDB" id="15627at2759"/>
<feature type="compositionally biased region" description="Basic and acidic residues" evidence="1">
    <location>
        <begin position="757"/>
        <end position="777"/>
    </location>
</feature>
<feature type="domain" description="PDZ" evidence="2">
    <location>
        <begin position="401"/>
        <end position="482"/>
    </location>
</feature>
<feature type="compositionally biased region" description="Low complexity" evidence="1">
    <location>
        <begin position="374"/>
        <end position="394"/>
    </location>
</feature>
<dbReference type="PANTHER" id="PTHR46767:SF2">
    <property type="entry name" value="LIM DOMAIN 7B"/>
    <property type="match status" value="1"/>
</dbReference>
<organism evidence="3 4">
    <name type="scientific">Conger conger</name>
    <name type="common">Conger eel</name>
    <name type="synonym">Muraena conger</name>
    <dbReference type="NCBI Taxonomy" id="82655"/>
    <lineage>
        <taxon>Eukaryota</taxon>
        <taxon>Metazoa</taxon>
        <taxon>Chordata</taxon>
        <taxon>Craniata</taxon>
        <taxon>Vertebrata</taxon>
        <taxon>Euteleostomi</taxon>
        <taxon>Actinopterygii</taxon>
        <taxon>Neopterygii</taxon>
        <taxon>Teleostei</taxon>
        <taxon>Anguilliformes</taxon>
        <taxon>Congridae</taxon>
        <taxon>Conger</taxon>
    </lineage>
</organism>
<feature type="compositionally biased region" description="Basic and acidic residues" evidence="1">
    <location>
        <begin position="322"/>
        <end position="334"/>
    </location>
</feature>
<protein>
    <recommendedName>
        <fullName evidence="2">PDZ domain-containing protein</fullName>
    </recommendedName>
</protein>
<dbReference type="SUPFAM" id="SSF50156">
    <property type="entry name" value="PDZ domain-like"/>
    <property type="match status" value="1"/>
</dbReference>
<dbReference type="CDD" id="cd00136">
    <property type="entry name" value="PDZ_canonical"/>
    <property type="match status" value="1"/>
</dbReference>
<gene>
    <name evidence="3" type="ORF">COCON_G00050640</name>
</gene>
<reference evidence="3" key="1">
    <citation type="journal article" date="2023" name="Science">
        <title>Genome structures resolve the early diversification of teleost fishes.</title>
        <authorList>
            <person name="Parey E."/>
            <person name="Louis A."/>
            <person name="Montfort J."/>
            <person name="Bouchez O."/>
            <person name="Roques C."/>
            <person name="Iampietro C."/>
            <person name="Lluch J."/>
            <person name="Castinel A."/>
            <person name="Donnadieu C."/>
            <person name="Desvignes T."/>
            <person name="Floi Bucao C."/>
            <person name="Jouanno E."/>
            <person name="Wen M."/>
            <person name="Mejri S."/>
            <person name="Dirks R."/>
            <person name="Jansen H."/>
            <person name="Henkel C."/>
            <person name="Chen W.J."/>
            <person name="Zahm M."/>
            <person name="Cabau C."/>
            <person name="Klopp C."/>
            <person name="Thompson A.W."/>
            <person name="Robinson-Rechavi M."/>
            <person name="Braasch I."/>
            <person name="Lecointre G."/>
            <person name="Bobe J."/>
            <person name="Postlethwait J.H."/>
            <person name="Berthelot C."/>
            <person name="Roest Crollius H."/>
            <person name="Guiguen Y."/>
        </authorList>
    </citation>
    <scope>NUCLEOTIDE SEQUENCE</scope>
    <source>
        <strain evidence="3">Concon-B</strain>
    </source>
</reference>
<feature type="compositionally biased region" description="Polar residues" evidence="1">
    <location>
        <begin position="943"/>
        <end position="956"/>
    </location>
</feature>
<dbReference type="GO" id="GO:0030155">
    <property type="term" value="P:regulation of cell adhesion"/>
    <property type="evidence" value="ECO:0007669"/>
    <property type="project" value="InterPro"/>
</dbReference>
<dbReference type="InterPro" id="IPR001478">
    <property type="entry name" value="PDZ"/>
</dbReference>
<sequence>MANKQRSKSTSSIPICVELQKIHDQAKEIEEQWTDDLARWKNHRRSVHSNMVREREHKHAELTGGGSARKPYTPSEMQEGEREAATPASQRAASSHTPQVVASKFQPRSISLPPRSYSSDGPRAPAERAVTPPAKTYSTLARASQEASLSTSDNSRSGIARTDRTATTLQDRTGTAPDVLTGADRTSNQLTSRTGSTFASTNVTSTTLRGRSRASLPDLPGSLPADPRGTSTARESGGSGSAYKAPDPGRPIGRPAGEKSPGPLQSLHSMDTKPTAAQVSASLPRSNRRSDSSRLASVVSPRPFGTQSTRISPVSRAFTMDDSYRRFNGRRDHQGPFITPEEEARSQLGSILRSSEDKEEGPGSASFPSPPFAAPQTSSHSKLPSTASSASAPQARYEDIQIRLNQRTSSSQDFGFQTSWHATGIFIKSIQQGSSAELCQLQVGDEIVAVDSRRASEMSCEQWKAGLDSALQQGSLVLDIRRNGQNGSPENYINASNEFISRPPLETAVKSSHTFNNQANTDVESKGMNGGFRPESSESKAPEPLSLKNLKRRSEFFEQQGGSETAISDLRIPTITTSSTRHSWDPQEERKRQEKWQQEQERLLQEKYKRDQQKLEEEWRRAQQDAVKEGSGNHAENHLGVDNRSLSPVSPTSPLSQATPPPFEEPSRLEDGDELEEMPSQRAEPSKEEVERNGEGEELGLQRNCEVVGQEPRLEEEEERKMCQQAPDTCPREQESDQKQDHWRGDGFANIQAEISLSDRGKSKSTPDLDDVDKPEVRVAGSSGASEPTAPASQEAQKKKKKKKNRPVSQVEQDRLQILEEMKKKTQLLTDTSWIRQRSTNIYKEPIHLGGGMRRYESLDNLNTARSWRQSPWPPSPAPSSSGEPMVPALPTSPTPPTALNEESSPDPGPRPHSQRRRSASTASLTSGDQSLELEPELKSDCETGSSTAAPATPDSQMECLSPCDLTTLLQAEEETPDNKND</sequence>
<dbReference type="Pfam" id="PF15949">
    <property type="entry name" value="DUF4757"/>
    <property type="match status" value="1"/>
</dbReference>
<feature type="compositionally biased region" description="Polar residues" evidence="1">
    <location>
        <begin position="136"/>
        <end position="157"/>
    </location>
</feature>
<feature type="compositionally biased region" description="Basic and acidic residues" evidence="1">
    <location>
        <begin position="51"/>
        <end position="61"/>
    </location>
</feature>
<dbReference type="AlphaFoldDB" id="A0A9Q1DVE7"/>
<feature type="compositionally biased region" description="Basic and acidic residues" evidence="1">
    <location>
        <begin position="812"/>
        <end position="824"/>
    </location>
</feature>
<feature type="compositionally biased region" description="Basic and acidic residues" evidence="1">
    <location>
        <begin position="730"/>
        <end position="745"/>
    </location>
</feature>
<name>A0A9Q1DVE7_CONCO</name>
<dbReference type="Proteomes" id="UP001152803">
    <property type="component" value="Unassembled WGS sequence"/>
</dbReference>
<feature type="compositionally biased region" description="Polar residues" evidence="1">
    <location>
        <begin position="783"/>
        <end position="795"/>
    </location>
</feature>
<feature type="compositionally biased region" description="Polar residues" evidence="1">
    <location>
        <begin position="184"/>
        <end position="209"/>
    </location>
</feature>
<dbReference type="InterPro" id="IPR031865">
    <property type="entry name" value="DUF4757"/>
</dbReference>
<feature type="compositionally biased region" description="Polar residues" evidence="1">
    <location>
        <begin position="87"/>
        <end position="100"/>
    </location>
</feature>
<dbReference type="GO" id="GO:0023051">
    <property type="term" value="P:regulation of signaling"/>
    <property type="evidence" value="ECO:0007669"/>
    <property type="project" value="InterPro"/>
</dbReference>
<evidence type="ECO:0000259" key="2">
    <source>
        <dbReference type="PROSITE" id="PS50106"/>
    </source>
</evidence>
<dbReference type="EMBL" id="JAFJMO010000003">
    <property type="protein sequence ID" value="KAJ8282545.1"/>
    <property type="molecule type" value="Genomic_DNA"/>
</dbReference>
<evidence type="ECO:0000256" key="1">
    <source>
        <dbReference type="SAM" id="MobiDB-lite"/>
    </source>
</evidence>
<dbReference type="PROSITE" id="PS50106">
    <property type="entry name" value="PDZ"/>
    <property type="match status" value="1"/>
</dbReference>
<feature type="region of interest" description="Disordered" evidence="1">
    <location>
        <begin position="518"/>
        <end position="853"/>
    </location>
</feature>
<dbReference type="InterPro" id="IPR029978">
    <property type="entry name" value="LMO-7"/>
</dbReference>
<proteinExistence type="predicted"/>
<evidence type="ECO:0000313" key="3">
    <source>
        <dbReference type="EMBL" id="KAJ8282545.1"/>
    </source>
</evidence>
<dbReference type="Gene3D" id="2.30.42.10">
    <property type="match status" value="1"/>
</dbReference>
<dbReference type="SMART" id="SM00228">
    <property type="entry name" value="PDZ"/>
    <property type="match status" value="1"/>
</dbReference>
<feature type="region of interest" description="Disordered" evidence="1">
    <location>
        <begin position="47"/>
        <end position="394"/>
    </location>
</feature>
<evidence type="ECO:0000313" key="4">
    <source>
        <dbReference type="Proteomes" id="UP001152803"/>
    </source>
</evidence>
<accession>A0A9Q1DVE7</accession>
<feature type="compositionally biased region" description="Low complexity" evidence="1">
    <location>
        <begin position="645"/>
        <end position="656"/>
    </location>
</feature>
<feature type="compositionally biased region" description="Basic and acidic residues" evidence="1">
    <location>
        <begin position="582"/>
        <end position="628"/>
    </location>
</feature>
<dbReference type="InterPro" id="IPR036034">
    <property type="entry name" value="PDZ_sf"/>
</dbReference>
<feature type="compositionally biased region" description="Polar residues" evidence="1">
    <location>
        <begin position="827"/>
        <end position="842"/>
    </location>
</feature>
<feature type="compositionally biased region" description="Basic and acidic residues" evidence="1">
    <location>
        <begin position="684"/>
        <end position="695"/>
    </location>
</feature>
<dbReference type="Pfam" id="PF00595">
    <property type="entry name" value="PDZ"/>
    <property type="match status" value="1"/>
</dbReference>
<feature type="compositionally biased region" description="Polar residues" evidence="1">
    <location>
        <begin position="275"/>
        <end position="285"/>
    </location>
</feature>
<dbReference type="PANTHER" id="PTHR46767">
    <property type="entry name" value="LIM DOMAIN ONLY PROTEIN 7"/>
    <property type="match status" value="1"/>
</dbReference>
<keyword evidence="4" id="KW-1185">Reference proteome</keyword>
<feature type="region of interest" description="Disordered" evidence="1">
    <location>
        <begin position="866"/>
        <end position="960"/>
    </location>
</feature>